<evidence type="ECO:0000313" key="3">
    <source>
        <dbReference type="Proteomes" id="UP000530424"/>
    </source>
</evidence>
<feature type="transmembrane region" description="Helical" evidence="1">
    <location>
        <begin position="180"/>
        <end position="203"/>
    </location>
</feature>
<protein>
    <submittedName>
        <fullName evidence="2">Uncharacterized protein</fullName>
    </submittedName>
</protein>
<accession>A0A853C056</accession>
<keyword evidence="1" id="KW-1133">Transmembrane helix</keyword>
<proteinExistence type="predicted"/>
<comment type="caution">
    <text evidence="2">The sequence shown here is derived from an EMBL/GenBank/DDBJ whole genome shotgun (WGS) entry which is preliminary data.</text>
</comment>
<keyword evidence="3" id="KW-1185">Reference proteome</keyword>
<keyword evidence="1" id="KW-0472">Membrane</keyword>
<sequence length="315" mass="32857">MRSLDITTYGARPLAGPLPAAVALDELRDVAERLCAAWEGDDPATRATRRDDAYAFAVLACELLTGTRPIDHADALCLMGRTPGLPEAAQQAVLSGLNPRPQCRRFPRGLVAALEAVPGAAWQGAPAVPEAEAEAEGETVAAEGGTPAPVVVAHPMTRPTIEEVEEPTYRRGFLRRLGPYVAALCMLAVPASAGTGAWMLGLLPVTSAEGAASASVAVESASLTVTPPTTHCPQATVQLDTEVVTDGSAGTLRLVFWLPGGNRLHERVVHVDEGQTVARAVAQITVAGDVKLKGAASVTIHPGGERAWAPFRFDC</sequence>
<dbReference type="AlphaFoldDB" id="A0A853C056"/>
<evidence type="ECO:0000313" key="2">
    <source>
        <dbReference type="EMBL" id="NYI99752.1"/>
    </source>
</evidence>
<reference evidence="2 3" key="1">
    <citation type="submission" date="2020-07" db="EMBL/GenBank/DDBJ databases">
        <title>Sequencing the genomes of 1000 actinobacteria strains.</title>
        <authorList>
            <person name="Klenk H.-P."/>
        </authorList>
    </citation>
    <scope>NUCLEOTIDE SEQUENCE [LARGE SCALE GENOMIC DNA]</scope>
    <source>
        <strain evidence="2 3">DSM 103833</strain>
    </source>
</reference>
<keyword evidence="1" id="KW-0812">Transmembrane</keyword>
<gene>
    <name evidence="2" type="ORF">HNR19_000451</name>
</gene>
<organism evidence="2 3">
    <name type="scientific">Nocardioides thalensis</name>
    <dbReference type="NCBI Taxonomy" id="1914755"/>
    <lineage>
        <taxon>Bacteria</taxon>
        <taxon>Bacillati</taxon>
        <taxon>Actinomycetota</taxon>
        <taxon>Actinomycetes</taxon>
        <taxon>Propionibacteriales</taxon>
        <taxon>Nocardioidaceae</taxon>
        <taxon>Nocardioides</taxon>
    </lineage>
</organism>
<name>A0A853C056_9ACTN</name>
<evidence type="ECO:0000256" key="1">
    <source>
        <dbReference type="SAM" id="Phobius"/>
    </source>
</evidence>
<dbReference type="Proteomes" id="UP000530424">
    <property type="component" value="Unassembled WGS sequence"/>
</dbReference>
<dbReference type="RefSeq" id="WP_179666365.1">
    <property type="nucleotide sequence ID" value="NZ_JACCFP010000001.1"/>
</dbReference>
<dbReference type="EMBL" id="JACCFP010000001">
    <property type="protein sequence ID" value="NYI99752.1"/>
    <property type="molecule type" value="Genomic_DNA"/>
</dbReference>